<evidence type="ECO:0000256" key="8">
    <source>
        <dbReference type="RuleBase" id="RU363075"/>
    </source>
</evidence>
<dbReference type="EC" id="2.4.1.-" evidence="8"/>
<keyword evidence="6 8" id="KW-1133">Transmembrane helix</keyword>
<dbReference type="CTD" id="20211117"/>
<dbReference type="EMBL" id="KB097495">
    <property type="protein sequence ID" value="ESN96015.1"/>
    <property type="molecule type" value="Genomic_DNA"/>
</dbReference>
<dbReference type="EnsemblMetazoa" id="HelroT189070">
    <property type="protein sequence ID" value="HelroP189070"/>
    <property type="gene ID" value="HelroG189070"/>
</dbReference>
<dbReference type="KEGG" id="hro:HELRODRAFT_189070"/>
<evidence type="ECO:0000256" key="6">
    <source>
        <dbReference type="ARBA" id="ARBA00022989"/>
    </source>
</evidence>
<dbReference type="PANTHER" id="PTHR22760:SF4">
    <property type="entry name" value="GPI MANNOSYLTRANSFERASE 3"/>
    <property type="match status" value="1"/>
</dbReference>
<dbReference type="FunCoup" id="T1FQM0">
    <property type="interactions" value="1712"/>
</dbReference>
<keyword evidence="5 8" id="KW-0256">Endoplasmic reticulum</keyword>
<dbReference type="OMA" id="DKHECEN"/>
<dbReference type="InterPro" id="IPR005599">
    <property type="entry name" value="GPI_mannosylTrfase"/>
</dbReference>
<reference evidence="11" key="1">
    <citation type="submission" date="2012-12" db="EMBL/GenBank/DDBJ databases">
        <authorList>
            <person name="Hellsten U."/>
            <person name="Grimwood J."/>
            <person name="Chapman J.A."/>
            <person name="Shapiro H."/>
            <person name="Aerts A."/>
            <person name="Otillar R.P."/>
            <person name="Terry A.Y."/>
            <person name="Boore J.L."/>
            <person name="Simakov O."/>
            <person name="Marletaz F."/>
            <person name="Cho S.-J."/>
            <person name="Edsinger-Gonzales E."/>
            <person name="Havlak P."/>
            <person name="Kuo D.-H."/>
            <person name="Larsson T."/>
            <person name="Lv J."/>
            <person name="Arendt D."/>
            <person name="Savage R."/>
            <person name="Osoegawa K."/>
            <person name="de Jong P."/>
            <person name="Lindberg D.R."/>
            <person name="Seaver E.C."/>
            <person name="Weisblat D.A."/>
            <person name="Putnam N.H."/>
            <person name="Grigoriev I.V."/>
            <person name="Rokhsar D.S."/>
        </authorList>
    </citation>
    <scope>NUCLEOTIDE SEQUENCE</scope>
</reference>
<feature type="transmembrane region" description="Helical" evidence="8">
    <location>
        <begin position="55"/>
        <end position="74"/>
    </location>
</feature>
<dbReference type="Pfam" id="PF03901">
    <property type="entry name" value="Glyco_transf_22"/>
    <property type="match status" value="2"/>
</dbReference>
<evidence type="ECO:0000313" key="11">
    <source>
        <dbReference type="Proteomes" id="UP000015101"/>
    </source>
</evidence>
<keyword evidence="3" id="KW-0808">Transferase</keyword>
<dbReference type="STRING" id="6412.T1FQM0"/>
<dbReference type="RefSeq" id="XP_009025281.1">
    <property type="nucleotide sequence ID" value="XM_009027033.1"/>
</dbReference>
<dbReference type="GeneID" id="20211117"/>
<evidence type="ECO:0000256" key="1">
    <source>
        <dbReference type="ARBA" id="ARBA00004477"/>
    </source>
</evidence>
<feature type="transmembrane region" description="Helical" evidence="8">
    <location>
        <begin position="107"/>
        <end position="130"/>
    </location>
</feature>
<sequence length="594" mass="68999">MTDIKLRLKKQNDDLKEKPLSKPAKSNTCKNGEEISDTGPLCTQICVSPNKNRRLFLYVLCFRIINSFLVQTFYVPDEYWQCTEVAHKLVFGYGHMTWEWKNGLRSYSYPLIFAAYFYVLKLFKLDYSVLIHHQLRHEFESFNTRWGKLKVLSSLVIRSVFVSLALQMLFSAIDSYMHGSFTFVQYNFFKFNVLHNVADFYGVHSWHWYLTEGLPVVLCTHIIFVVIGIFIIICKQSKSTDEMIVGDSVFVSECGSDGMFLFIIVWTVFIYSLLGHKEFRFMSGLLPIFMHVSGVTAYKLFQQPIIHKAMKSLNSSSSSSPSSSVTHRVGKLTHHLKGTLCKNLSVSLIVVPNIILGMYLSIIHQRGPLDVALYLSKHLDDRDSVLFLMPCHSTPFYSYIHKNVTMQFLTCEPNLNHAIHYVDEADWFFNSPSKWIEQYDWSTLKQNSNRTYIVMFDRLYERVRTDLLSKGSMSGLKKLQIMFAVLALHLITIPSYSAQCVDSDKHECENRLRPHHCYIEHNRNLCCETCREHETSDPKCMYGDHDTVIVRSIDNEENKYNCESYISFFGRHHCRIEPKFQDFCCSSCRSSTSD</sequence>
<evidence type="ECO:0000256" key="2">
    <source>
        <dbReference type="ARBA" id="ARBA00022676"/>
    </source>
</evidence>
<organism evidence="10 11">
    <name type="scientific">Helobdella robusta</name>
    <name type="common">Californian leech</name>
    <dbReference type="NCBI Taxonomy" id="6412"/>
    <lineage>
        <taxon>Eukaryota</taxon>
        <taxon>Metazoa</taxon>
        <taxon>Spiralia</taxon>
        <taxon>Lophotrochozoa</taxon>
        <taxon>Annelida</taxon>
        <taxon>Clitellata</taxon>
        <taxon>Hirudinea</taxon>
        <taxon>Rhynchobdellida</taxon>
        <taxon>Glossiphoniidae</taxon>
        <taxon>Helobdella</taxon>
    </lineage>
</organism>
<keyword evidence="11" id="KW-1185">Reference proteome</keyword>
<dbReference type="AlphaFoldDB" id="T1FQM0"/>
<dbReference type="GO" id="GO:0006506">
    <property type="term" value="P:GPI anchor biosynthetic process"/>
    <property type="evidence" value="ECO:0000318"/>
    <property type="project" value="GO_Central"/>
</dbReference>
<evidence type="ECO:0000313" key="10">
    <source>
        <dbReference type="EnsemblMetazoa" id="HelroP189070"/>
    </source>
</evidence>
<comment type="similarity">
    <text evidence="8">Belongs to the glycosyltransferase 22 family.</text>
</comment>
<dbReference type="EMBL" id="AMQM01001283">
    <property type="status" value="NOT_ANNOTATED_CDS"/>
    <property type="molecule type" value="Genomic_DNA"/>
</dbReference>
<keyword evidence="7 8" id="KW-0472">Membrane</keyword>
<keyword evidence="4 8" id="KW-0812">Transmembrane</keyword>
<feature type="transmembrane region" description="Helical" evidence="8">
    <location>
        <begin position="254"/>
        <end position="274"/>
    </location>
</feature>
<reference evidence="9 11" key="2">
    <citation type="journal article" date="2013" name="Nature">
        <title>Insights into bilaterian evolution from three spiralian genomes.</title>
        <authorList>
            <person name="Simakov O."/>
            <person name="Marletaz F."/>
            <person name="Cho S.J."/>
            <person name="Edsinger-Gonzales E."/>
            <person name="Havlak P."/>
            <person name="Hellsten U."/>
            <person name="Kuo D.H."/>
            <person name="Larsson T."/>
            <person name="Lv J."/>
            <person name="Arendt D."/>
            <person name="Savage R."/>
            <person name="Osoegawa K."/>
            <person name="de Jong P."/>
            <person name="Grimwood J."/>
            <person name="Chapman J.A."/>
            <person name="Shapiro H."/>
            <person name="Aerts A."/>
            <person name="Otillar R.P."/>
            <person name="Terry A.Y."/>
            <person name="Boore J.L."/>
            <person name="Grigoriev I.V."/>
            <person name="Lindberg D.R."/>
            <person name="Seaver E.C."/>
            <person name="Weisblat D.A."/>
            <person name="Putnam N.H."/>
            <person name="Rokhsar D.S."/>
        </authorList>
    </citation>
    <scope>NUCLEOTIDE SEQUENCE</scope>
</reference>
<evidence type="ECO:0000256" key="3">
    <source>
        <dbReference type="ARBA" id="ARBA00022679"/>
    </source>
</evidence>
<dbReference type="OrthoDB" id="6284481at2759"/>
<dbReference type="Proteomes" id="UP000015101">
    <property type="component" value="Unassembled WGS sequence"/>
</dbReference>
<evidence type="ECO:0000256" key="4">
    <source>
        <dbReference type="ARBA" id="ARBA00022692"/>
    </source>
</evidence>
<reference evidence="10" key="3">
    <citation type="submission" date="2015-06" db="UniProtKB">
        <authorList>
            <consortium name="EnsemblMetazoa"/>
        </authorList>
    </citation>
    <scope>IDENTIFICATION</scope>
</reference>
<feature type="transmembrane region" description="Helical" evidence="8">
    <location>
        <begin position="213"/>
        <end position="233"/>
    </location>
</feature>
<keyword evidence="2 8" id="KW-0328">Glycosyltransferase</keyword>
<dbReference type="GO" id="GO:0005789">
    <property type="term" value="C:endoplasmic reticulum membrane"/>
    <property type="evidence" value="ECO:0000318"/>
    <property type="project" value="GO_Central"/>
</dbReference>
<dbReference type="PANTHER" id="PTHR22760">
    <property type="entry name" value="GLYCOSYLTRANSFERASE"/>
    <property type="match status" value="1"/>
</dbReference>
<proteinExistence type="inferred from homology"/>
<feature type="transmembrane region" description="Helical" evidence="8">
    <location>
        <begin position="280"/>
        <end position="301"/>
    </location>
</feature>
<dbReference type="HOGENOM" id="CLU_459498_0_0_1"/>
<dbReference type="eggNOG" id="KOG1771">
    <property type="taxonomic scope" value="Eukaryota"/>
</dbReference>
<gene>
    <name evidence="10" type="primary">20211117</name>
    <name evidence="9" type="ORF">HELRODRAFT_189070</name>
</gene>
<evidence type="ECO:0000256" key="5">
    <source>
        <dbReference type="ARBA" id="ARBA00022824"/>
    </source>
</evidence>
<name>T1FQM0_HELRO</name>
<protein>
    <recommendedName>
        <fullName evidence="8">Mannosyltransferase</fullName>
        <ecNumber evidence="8">2.4.1.-</ecNumber>
    </recommendedName>
</protein>
<comment type="subcellular location">
    <subcellularLocation>
        <location evidence="1 8">Endoplasmic reticulum membrane</location>
        <topology evidence="1 8">Multi-pass membrane protein</topology>
    </subcellularLocation>
</comment>
<dbReference type="InParanoid" id="T1FQM0"/>
<feature type="transmembrane region" description="Helical" evidence="8">
    <location>
        <begin position="151"/>
        <end position="173"/>
    </location>
</feature>
<dbReference type="GO" id="GO:0000026">
    <property type="term" value="F:alpha-1,2-mannosyltransferase activity"/>
    <property type="evidence" value="ECO:0000318"/>
    <property type="project" value="GO_Central"/>
</dbReference>
<evidence type="ECO:0000313" key="9">
    <source>
        <dbReference type="EMBL" id="ESN96015.1"/>
    </source>
</evidence>
<evidence type="ECO:0000256" key="7">
    <source>
        <dbReference type="ARBA" id="ARBA00023136"/>
    </source>
</evidence>
<accession>T1FQM0</accession>